<evidence type="ECO:0000256" key="10">
    <source>
        <dbReference type="ARBA" id="ARBA00023002"/>
    </source>
</evidence>
<dbReference type="RefSeq" id="WP_088974393.1">
    <property type="nucleotide sequence ID" value="NZ_LT607753.1"/>
</dbReference>
<feature type="domain" description="Isopropylmalate dehydrogenase-like" evidence="15">
    <location>
        <begin position="5"/>
        <end position="357"/>
    </location>
</feature>
<dbReference type="SMART" id="SM01329">
    <property type="entry name" value="Iso_dh"/>
    <property type="match status" value="1"/>
</dbReference>
<dbReference type="Pfam" id="PF00180">
    <property type="entry name" value="Iso_dh"/>
    <property type="match status" value="1"/>
</dbReference>
<keyword evidence="7" id="KW-0028">Amino-acid biosynthesis</keyword>
<comment type="cofactor">
    <cofactor evidence="2">
        <name>Mg(2+)</name>
        <dbReference type="ChEBI" id="CHEBI:18420"/>
    </cofactor>
</comment>
<comment type="cofactor">
    <cofactor evidence="1">
        <name>Mn(2+)</name>
        <dbReference type="ChEBI" id="CHEBI:29035"/>
    </cofactor>
</comment>
<evidence type="ECO:0000256" key="3">
    <source>
        <dbReference type="ARBA" id="ARBA00008319"/>
    </source>
</evidence>
<evidence type="ECO:0000256" key="1">
    <source>
        <dbReference type="ARBA" id="ARBA00001936"/>
    </source>
</evidence>
<dbReference type="InterPro" id="IPR024084">
    <property type="entry name" value="IsoPropMal-DH-like_dom"/>
</dbReference>
<accession>A0A1C5GUY3</accession>
<keyword evidence="12" id="KW-0464">Manganese</keyword>
<dbReference type="PANTHER" id="PTHR43275:SF1">
    <property type="entry name" value="D-MALATE DEHYDROGENASE [DECARBOXYLATING]"/>
    <property type="match status" value="1"/>
</dbReference>
<comment type="similarity">
    <text evidence="3">Belongs to the isocitrate and isopropylmalate dehydrogenases family. LeuB type 1 subfamily.</text>
</comment>
<keyword evidence="10" id="KW-0560">Oxidoreductase</keyword>
<organism evidence="16 17">
    <name type="scientific">Micromonospora coxensis</name>
    <dbReference type="NCBI Taxonomy" id="356852"/>
    <lineage>
        <taxon>Bacteria</taxon>
        <taxon>Bacillati</taxon>
        <taxon>Actinomycetota</taxon>
        <taxon>Actinomycetes</taxon>
        <taxon>Micromonosporales</taxon>
        <taxon>Micromonosporaceae</taxon>
        <taxon>Micromonospora</taxon>
    </lineage>
</organism>
<evidence type="ECO:0000256" key="8">
    <source>
        <dbReference type="ARBA" id="ARBA00022723"/>
    </source>
</evidence>
<evidence type="ECO:0000256" key="12">
    <source>
        <dbReference type="ARBA" id="ARBA00023211"/>
    </source>
</evidence>
<gene>
    <name evidence="16" type="ORF">GA0070614_0413</name>
</gene>
<dbReference type="EMBL" id="LT607753">
    <property type="protein sequence ID" value="SCG37609.1"/>
    <property type="molecule type" value="Genomic_DNA"/>
</dbReference>
<evidence type="ECO:0000256" key="9">
    <source>
        <dbReference type="ARBA" id="ARBA00022842"/>
    </source>
</evidence>
<dbReference type="Gene3D" id="3.40.718.10">
    <property type="entry name" value="Isopropylmalate Dehydrogenase"/>
    <property type="match status" value="1"/>
</dbReference>
<sequence>MTEYRIAVLPGDGIGPEITAVATAVLQQLTAAHGGISLDLRHQDAGAGRWLREGVAFTDEAYDACVRSDAILMGAIGLPEARHPDGREVNGDVIFRLRFDLDLYAGIRPVRSWPGLTSPLSAAPPVDYVVVRENVEGLYASRTGGCNVRDEVATDTIVITATGTRKVSEQAFRLAGKRGGRPRDGRRLVTCVDKANVLSSYAFFRQVFDQVAAEHPDIGADHVYVDAMTAYQVQQPDMFDVVVAENMFGDIISDLAAATVGGLGLAASGDIGDRHGLFQPAHGSAPTIAGKGVANPIATVLSAAMMLDWLADRHADPAAAEVARLIDDAVGDVLADGRVLTPDLGGTAGTAQVGEAIIAAAIRRR</sequence>
<dbReference type="InterPro" id="IPR019818">
    <property type="entry name" value="IsoCit/isopropylmalate_DH_CS"/>
</dbReference>
<evidence type="ECO:0000256" key="6">
    <source>
        <dbReference type="ARBA" id="ARBA00022430"/>
    </source>
</evidence>
<evidence type="ECO:0000256" key="4">
    <source>
        <dbReference type="ARBA" id="ARBA00011738"/>
    </source>
</evidence>
<evidence type="ECO:0000313" key="16">
    <source>
        <dbReference type="EMBL" id="SCG37609.1"/>
    </source>
</evidence>
<dbReference type="PROSITE" id="PS00470">
    <property type="entry name" value="IDH_IMDH"/>
    <property type="match status" value="1"/>
</dbReference>
<keyword evidence="11" id="KW-0520">NAD</keyword>
<dbReference type="GO" id="GO:0009098">
    <property type="term" value="P:L-leucine biosynthetic process"/>
    <property type="evidence" value="ECO:0007669"/>
    <property type="project" value="UniProtKB-KW"/>
</dbReference>
<keyword evidence="13" id="KW-0100">Branched-chain amino acid biosynthesis</keyword>
<dbReference type="PANTHER" id="PTHR43275">
    <property type="entry name" value="D-MALATE DEHYDROGENASE [DECARBOXYLATING]"/>
    <property type="match status" value="1"/>
</dbReference>
<keyword evidence="6" id="KW-0432">Leucine biosynthesis</keyword>
<evidence type="ECO:0000256" key="5">
    <source>
        <dbReference type="ARBA" id="ARBA00013101"/>
    </source>
</evidence>
<dbReference type="AlphaFoldDB" id="A0A1C5GUY3"/>
<evidence type="ECO:0000256" key="14">
    <source>
        <dbReference type="ARBA" id="ARBA00033138"/>
    </source>
</evidence>
<evidence type="ECO:0000256" key="11">
    <source>
        <dbReference type="ARBA" id="ARBA00023027"/>
    </source>
</evidence>
<dbReference type="GO" id="GO:0051287">
    <property type="term" value="F:NAD binding"/>
    <property type="evidence" value="ECO:0007669"/>
    <property type="project" value="InterPro"/>
</dbReference>
<reference evidence="17" key="1">
    <citation type="submission" date="2016-06" db="EMBL/GenBank/DDBJ databases">
        <authorList>
            <person name="Varghese N."/>
            <person name="Submissions Spin"/>
        </authorList>
    </citation>
    <scope>NUCLEOTIDE SEQUENCE [LARGE SCALE GENOMIC DNA]</scope>
    <source>
        <strain evidence="17">DSM 45161</strain>
    </source>
</reference>
<dbReference type="SUPFAM" id="SSF53659">
    <property type="entry name" value="Isocitrate/Isopropylmalate dehydrogenase-like"/>
    <property type="match status" value="1"/>
</dbReference>
<name>A0A1C5GUY3_9ACTN</name>
<comment type="subunit">
    <text evidence="4">Homodimer.</text>
</comment>
<dbReference type="OrthoDB" id="5289857at2"/>
<dbReference type="EC" id="1.1.1.85" evidence="5"/>
<dbReference type="GO" id="GO:0003862">
    <property type="term" value="F:3-isopropylmalate dehydrogenase activity"/>
    <property type="evidence" value="ECO:0007669"/>
    <property type="project" value="UniProtKB-EC"/>
</dbReference>
<evidence type="ECO:0000313" key="17">
    <source>
        <dbReference type="Proteomes" id="UP000198215"/>
    </source>
</evidence>
<evidence type="ECO:0000256" key="7">
    <source>
        <dbReference type="ARBA" id="ARBA00022605"/>
    </source>
</evidence>
<protein>
    <recommendedName>
        <fullName evidence="5">3-isopropylmalate dehydrogenase</fullName>
        <ecNumber evidence="5">1.1.1.85</ecNumber>
    </recommendedName>
    <alternativeName>
        <fullName evidence="14">3-IPM-DH</fullName>
    </alternativeName>
</protein>
<keyword evidence="8" id="KW-0479">Metal-binding</keyword>
<dbReference type="FunFam" id="3.40.718.10:FF:000006">
    <property type="entry name" value="3-isopropylmalate dehydrogenase"/>
    <property type="match status" value="1"/>
</dbReference>
<evidence type="ECO:0000256" key="2">
    <source>
        <dbReference type="ARBA" id="ARBA00001946"/>
    </source>
</evidence>
<dbReference type="InterPro" id="IPR050501">
    <property type="entry name" value="ICDH/IPMDH"/>
</dbReference>
<keyword evidence="9" id="KW-0460">Magnesium</keyword>
<evidence type="ECO:0000256" key="13">
    <source>
        <dbReference type="ARBA" id="ARBA00023304"/>
    </source>
</evidence>
<dbReference type="GO" id="GO:0000287">
    <property type="term" value="F:magnesium ion binding"/>
    <property type="evidence" value="ECO:0007669"/>
    <property type="project" value="InterPro"/>
</dbReference>
<keyword evidence="17" id="KW-1185">Reference proteome</keyword>
<dbReference type="Proteomes" id="UP000198215">
    <property type="component" value="Chromosome I"/>
</dbReference>
<proteinExistence type="inferred from homology"/>
<evidence type="ECO:0000259" key="15">
    <source>
        <dbReference type="SMART" id="SM01329"/>
    </source>
</evidence>